<dbReference type="AlphaFoldDB" id="H1SGE0"/>
<evidence type="ECO:0000256" key="3">
    <source>
        <dbReference type="ARBA" id="ARBA00022490"/>
    </source>
</evidence>
<dbReference type="RefSeq" id="WP_006163459.1">
    <property type="nucleotide sequence ID" value="NZ_AHJE01000126.1"/>
</dbReference>
<keyword evidence="3" id="KW-0963">Cytoplasm</keyword>
<proteinExistence type="inferred from homology"/>
<dbReference type="InterPro" id="IPR050399">
    <property type="entry name" value="HPr"/>
</dbReference>
<dbReference type="Pfam" id="PF00381">
    <property type="entry name" value="PTS-HPr"/>
    <property type="match status" value="1"/>
</dbReference>
<comment type="similarity">
    <text evidence="2">Belongs to the HPr family.</text>
</comment>
<dbReference type="NCBIfam" id="TIGR01003">
    <property type="entry name" value="PTS_HPr_family"/>
    <property type="match status" value="1"/>
</dbReference>
<dbReference type="SUPFAM" id="SSF55594">
    <property type="entry name" value="HPr-like"/>
    <property type="match status" value="1"/>
</dbReference>
<dbReference type="PROSITE" id="PS51350">
    <property type="entry name" value="PTS_HPR_DOM"/>
    <property type="match status" value="1"/>
</dbReference>
<feature type="domain" description="HPr" evidence="5">
    <location>
        <begin position="1"/>
        <end position="76"/>
    </location>
</feature>
<dbReference type="InterPro" id="IPR000032">
    <property type="entry name" value="HPr-like"/>
</dbReference>
<dbReference type="EMBL" id="AHJE01000126">
    <property type="protein sequence ID" value="EHP38478.1"/>
    <property type="molecule type" value="Genomic_DNA"/>
</dbReference>
<comment type="subcellular location">
    <subcellularLocation>
        <location evidence="1">Cytoplasm</location>
    </subcellularLocation>
</comment>
<dbReference type="OrthoDB" id="9008038at2"/>
<dbReference type="GO" id="GO:0009401">
    <property type="term" value="P:phosphoenolpyruvate-dependent sugar phosphotransferase system"/>
    <property type="evidence" value="ECO:0007669"/>
    <property type="project" value="UniProtKB-KW"/>
</dbReference>
<dbReference type="Proteomes" id="UP000005808">
    <property type="component" value="Unassembled WGS sequence"/>
</dbReference>
<reference evidence="6 7" key="1">
    <citation type="journal article" date="2012" name="J. Bacteriol.">
        <title>De Novo Genome Project of Cupriavidus basilensis OR16.</title>
        <authorList>
            <person name="Cserhati M."/>
            <person name="Kriszt B."/>
            <person name="Szoboszlay S."/>
            <person name="Toth A."/>
            <person name="Szabo I."/>
            <person name="Tancsics A."/>
            <person name="Nagy I."/>
            <person name="Horvath B."/>
            <person name="Nagy I."/>
            <person name="Kukolya J."/>
        </authorList>
    </citation>
    <scope>NUCLEOTIDE SEQUENCE [LARGE SCALE GENOMIC DNA]</scope>
    <source>
        <strain evidence="6 7">OR16</strain>
    </source>
</reference>
<dbReference type="PATRIC" id="fig|1127483.3.peg.7429"/>
<sequence>MTNRLGLQGRGSARLTLTAAQFESEILLVSNDCTANAKNVMEVMRLSARVGTQVRIQATGPDEVAAVKVVAALLAE</sequence>
<accession>H1SGE0</accession>
<evidence type="ECO:0000313" key="6">
    <source>
        <dbReference type="EMBL" id="EHP38478.1"/>
    </source>
</evidence>
<protein>
    <submittedName>
        <fullName evidence="6">Phosphoryl transfer system, HPr</fullName>
    </submittedName>
</protein>
<name>H1SGE0_9BURK</name>
<comment type="caution">
    <text evidence="6">The sequence shown here is derived from an EMBL/GenBank/DDBJ whole genome shotgun (WGS) entry which is preliminary data.</text>
</comment>
<keyword evidence="4" id="KW-0598">Phosphotransferase system</keyword>
<evidence type="ECO:0000256" key="2">
    <source>
        <dbReference type="ARBA" id="ARBA00010736"/>
    </source>
</evidence>
<dbReference type="GO" id="GO:0005737">
    <property type="term" value="C:cytoplasm"/>
    <property type="evidence" value="ECO:0007669"/>
    <property type="project" value="UniProtKB-SubCell"/>
</dbReference>
<dbReference type="PRINTS" id="PR00107">
    <property type="entry name" value="PHOSPHOCPHPR"/>
</dbReference>
<evidence type="ECO:0000313" key="7">
    <source>
        <dbReference type="Proteomes" id="UP000005808"/>
    </source>
</evidence>
<dbReference type="PANTHER" id="PTHR33705:SF2">
    <property type="entry name" value="PHOSPHOCARRIER PROTEIN NPR"/>
    <property type="match status" value="1"/>
</dbReference>
<dbReference type="PANTHER" id="PTHR33705">
    <property type="entry name" value="PHOSPHOCARRIER PROTEIN HPR"/>
    <property type="match status" value="1"/>
</dbReference>
<dbReference type="CDD" id="cd00367">
    <property type="entry name" value="PTS-HPr_like"/>
    <property type="match status" value="1"/>
</dbReference>
<evidence type="ECO:0000256" key="4">
    <source>
        <dbReference type="ARBA" id="ARBA00022683"/>
    </source>
</evidence>
<dbReference type="InterPro" id="IPR035895">
    <property type="entry name" value="HPr-like_sf"/>
</dbReference>
<evidence type="ECO:0000256" key="1">
    <source>
        <dbReference type="ARBA" id="ARBA00004496"/>
    </source>
</evidence>
<dbReference type="Gene3D" id="3.30.1340.10">
    <property type="entry name" value="HPr-like"/>
    <property type="match status" value="1"/>
</dbReference>
<organism evidence="6 7">
    <name type="scientific">Cupriavidus basilensis OR16</name>
    <dbReference type="NCBI Taxonomy" id="1127483"/>
    <lineage>
        <taxon>Bacteria</taxon>
        <taxon>Pseudomonadati</taxon>
        <taxon>Pseudomonadota</taxon>
        <taxon>Betaproteobacteria</taxon>
        <taxon>Burkholderiales</taxon>
        <taxon>Burkholderiaceae</taxon>
        <taxon>Cupriavidus</taxon>
    </lineage>
</organism>
<evidence type="ECO:0000259" key="5">
    <source>
        <dbReference type="PROSITE" id="PS51350"/>
    </source>
</evidence>
<gene>
    <name evidence="6" type="ORF">OR16_37285</name>
</gene>